<dbReference type="EMBL" id="JABMKT010000002">
    <property type="protein sequence ID" value="NYV27351.1"/>
    <property type="molecule type" value="Genomic_DNA"/>
</dbReference>
<dbReference type="Pfam" id="PF02687">
    <property type="entry name" value="FtsX"/>
    <property type="match status" value="1"/>
</dbReference>
<accession>A0A7Z0T6L9</accession>
<dbReference type="InterPro" id="IPR003838">
    <property type="entry name" value="ABC3_permease_C"/>
</dbReference>
<dbReference type="Pfam" id="PF12704">
    <property type="entry name" value="MacB_PCD"/>
    <property type="match status" value="1"/>
</dbReference>
<dbReference type="InterPro" id="IPR025857">
    <property type="entry name" value="MacB_PCD"/>
</dbReference>
<feature type="transmembrane region" description="Helical" evidence="7">
    <location>
        <begin position="282"/>
        <end position="307"/>
    </location>
</feature>
<protein>
    <submittedName>
        <fullName evidence="10">ABC transporter permease</fullName>
    </submittedName>
</protein>
<sequence>MHIFELIKLSLKSLYGFKMRSFLTTLGIIVGIGSVVMISSLGAGFQDGLLSDVTKTYSKIFTVTLNMQKFEKVQKDRKYYFNLDDISSIKKLDNIDKVYSEASDVGYGLDSNGEELLYILSGDDKEGYSALNFKLTSGRSFTDDEFKTKNNLAIIGRTSAVSLFGSEKNALGKKVSFDSFETGEKYEFNIIGTYIEPEEKAKKTFSNNYISLITNVYNLNVPKSDFLTSLTIKVKDETQMENTVKIIKKYLNNKSANLDIYDLRQISENLNQASDILNKISIFISLVASISLAVGGIGVMNIMLVSVTERISEIGLRKAIGAKNKDILIQFLIESITLTLIGGLIGVIFGVTLAFLIGIPFEITPILKPKVLMLSLIVSMGTGLIFGIYPAKKASKLSPMEALRTE</sequence>
<dbReference type="InterPro" id="IPR050250">
    <property type="entry name" value="Macrolide_Exporter_MacB"/>
</dbReference>
<feature type="transmembrane region" description="Helical" evidence="7">
    <location>
        <begin position="328"/>
        <end position="359"/>
    </location>
</feature>
<evidence type="ECO:0000256" key="1">
    <source>
        <dbReference type="ARBA" id="ARBA00004651"/>
    </source>
</evidence>
<feature type="domain" description="ABC3 transporter permease C-terminal" evidence="8">
    <location>
        <begin position="286"/>
        <end position="399"/>
    </location>
</feature>
<name>A0A7Z0T6L9_9FUSO</name>
<dbReference type="RefSeq" id="WP_180135277.1">
    <property type="nucleotide sequence ID" value="NZ_JABMKT010000002.1"/>
</dbReference>
<comment type="similarity">
    <text evidence="6">Belongs to the ABC-4 integral membrane protein family.</text>
</comment>
<evidence type="ECO:0000256" key="3">
    <source>
        <dbReference type="ARBA" id="ARBA00022692"/>
    </source>
</evidence>
<evidence type="ECO:0000259" key="9">
    <source>
        <dbReference type="Pfam" id="PF12704"/>
    </source>
</evidence>
<comment type="caution">
    <text evidence="10">The sequence shown here is derived from an EMBL/GenBank/DDBJ whole genome shotgun (WGS) entry which is preliminary data.</text>
</comment>
<keyword evidence="4 7" id="KW-1133">Transmembrane helix</keyword>
<evidence type="ECO:0000259" key="8">
    <source>
        <dbReference type="Pfam" id="PF02687"/>
    </source>
</evidence>
<dbReference type="PANTHER" id="PTHR30572:SF4">
    <property type="entry name" value="ABC TRANSPORTER PERMEASE YTRF"/>
    <property type="match status" value="1"/>
</dbReference>
<keyword evidence="5 7" id="KW-0472">Membrane</keyword>
<evidence type="ECO:0000256" key="4">
    <source>
        <dbReference type="ARBA" id="ARBA00022989"/>
    </source>
</evidence>
<organism evidence="10 11">
    <name type="scientific">Streptobacillus felis</name>
    <dbReference type="NCBI Taxonomy" id="1384509"/>
    <lineage>
        <taxon>Bacteria</taxon>
        <taxon>Fusobacteriati</taxon>
        <taxon>Fusobacteriota</taxon>
        <taxon>Fusobacteriia</taxon>
        <taxon>Fusobacteriales</taxon>
        <taxon>Leptotrichiaceae</taxon>
        <taxon>Streptobacillus</taxon>
    </lineage>
</organism>
<comment type="subcellular location">
    <subcellularLocation>
        <location evidence="1">Cell membrane</location>
        <topology evidence="1">Multi-pass membrane protein</topology>
    </subcellularLocation>
</comment>
<dbReference type="AlphaFoldDB" id="A0A7Z0T6L9"/>
<evidence type="ECO:0000313" key="10">
    <source>
        <dbReference type="EMBL" id="NYV27351.1"/>
    </source>
</evidence>
<reference evidence="10 11" key="1">
    <citation type="submission" date="2020-05" db="EMBL/GenBank/DDBJ databases">
        <title>Streptobacillus felis strain LHL191014123.</title>
        <authorList>
            <person name="Fawzy A."/>
            <person name="Rau J."/>
            <person name="Risse K."/>
            <person name="Schauerte N."/>
            <person name="Geiger C."/>
            <person name="Blom J."/>
            <person name="Imirzalioglu C."/>
            <person name="Falgenhauer J."/>
            <person name="Bach A."/>
            <person name="Herden C."/>
            <person name="Eisenberg T."/>
        </authorList>
    </citation>
    <scope>NUCLEOTIDE SEQUENCE [LARGE SCALE GENOMIC DNA]</scope>
    <source>
        <strain evidence="10 11">LHL191014123</strain>
    </source>
</reference>
<evidence type="ECO:0000256" key="2">
    <source>
        <dbReference type="ARBA" id="ARBA00022475"/>
    </source>
</evidence>
<keyword evidence="3 7" id="KW-0812">Transmembrane</keyword>
<gene>
    <name evidence="10" type="ORF">HP397_00730</name>
</gene>
<feature type="domain" description="MacB-like periplasmic core" evidence="9">
    <location>
        <begin position="21"/>
        <end position="249"/>
    </location>
</feature>
<evidence type="ECO:0000256" key="6">
    <source>
        <dbReference type="ARBA" id="ARBA00038076"/>
    </source>
</evidence>
<dbReference type="GO" id="GO:0022857">
    <property type="term" value="F:transmembrane transporter activity"/>
    <property type="evidence" value="ECO:0007669"/>
    <property type="project" value="TreeGrafter"/>
</dbReference>
<dbReference type="Proteomes" id="UP000526184">
    <property type="component" value="Unassembled WGS sequence"/>
</dbReference>
<evidence type="ECO:0000313" key="11">
    <source>
        <dbReference type="Proteomes" id="UP000526184"/>
    </source>
</evidence>
<keyword evidence="2" id="KW-1003">Cell membrane</keyword>
<dbReference type="PANTHER" id="PTHR30572">
    <property type="entry name" value="MEMBRANE COMPONENT OF TRANSPORTER-RELATED"/>
    <property type="match status" value="1"/>
</dbReference>
<evidence type="ECO:0000256" key="5">
    <source>
        <dbReference type="ARBA" id="ARBA00023136"/>
    </source>
</evidence>
<feature type="transmembrane region" description="Helical" evidence="7">
    <location>
        <begin position="371"/>
        <end position="391"/>
    </location>
</feature>
<dbReference type="GO" id="GO:0005886">
    <property type="term" value="C:plasma membrane"/>
    <property type="evidence" value="ECO:0007669"/>
    <property type="project" value="UniProtKB-SubCell"/>
</dbReference>
<evidence type="ECO:0000256" key="7">
    <source>
        <dbReference type="SAM" id="Phobius"/>
    </source>
</evidence>
<proteinExistence type="inferred from homology"/>
<keyword evidence="11" id="KW-1185">Reference proteome</keyword>
<feature type="transmembrane region" description="Helical" evidence="7">
    <location>
        <begin position="21"/>
        <end position="45"/>
    </location>
</feature>